<dbReference type="Gene3D" id="3.90.870.10">
    <property type="entry name" value="DHBP synthase"/>
    <property type="match status" value="1"/>
</dbReference>
<evidence type="ECO:0000256" key="13">
    <source>
        <dbReference type="PIRNR" id="PIRNR004930"/>
    </source>
</evidence>
<dbReference type="NCBIfam" id="TIGR00057">
    <property type="entry name" value="L-threonylcarbamoyladenylate synthase"/>
    <property type="match status" value="1"/>
</dbReference>
<keyword evidence="5 13" id="KW-0963">Cytoplasm</keyword>
<dbReference type="GO" id="GO:0061710">
    <property type="term" value="F:L-threonylcarbamoyladenylate synthase"/>
    <property type="evidence" value="ECO:0007669"/>
    <property type="project" value="UniProtKB-EC"/>
</dbReference>
<dbReference type="InterPro" id="IPR005145">
    <property type="entry name" value="Sua5_C"/>
</dbReference>
<evidence type="ECO:0000256" key="7">
    <source>
        <dbReference type="ARBA" id="ARBA00022694"/>
    </source>
</evidence>
<dbReference type="PANTHER" id="PTHR17490">
    <property type="entry name" value="SUA5"/>
    <property type="match status" value="1"/>
</dbReference>
<keyword evidence="7 13" id="KW-0819">tRNA processing</keyword>
<sequence length="337" mass="35810">MRPDDRVIDDSHRSIDLAVTTLRAGSVVALPTETVYGLAADASNPAAVRRVFELKGRPCDHPLIVHLGLGVNLSDWARRIPEVAIRLAETFWPGPLTMVLERSPSVLDEVTGGLDTVALRVPHHTVALRILKALGGGLAAPSANRFGRVSPTTAYDVVASLGVGVDLVVDGGPCRVGIESTIVAFDGQEVVILRPGGVSPEAIARVIGYRTRIVPELVRAPGSMASHYAPAVSLELRGASDIVDHATRLVVDGRRVGVLSLAPVRVPGATLVWDAEGDMALFAHLLYAVMRQADAEGLDVLAVELPPDEGLGVAIRDRLCRAAVRSQQHDKEVVDDH</sequence>
<accession>A0ABV3XYK0</accession>
<dbReference type="Gene3D" id="3.40.50.11030">
    <property type="entry name" value="Threonylcarbamoyl-AMP synthase, C-terminal domain"/>
    <property type="match status" value="1"/>
</dbReference>
<dbReference type="InterPro" id="IPR050156">
    <property type="entry name" value="TC-AMP_synthase_SUA5"/>
</dbReference>
<evidence type="ECO:0000256" key="6">
    <source>
        <dbReference type="ARBA" id="ARBA00022679"/>
    </source>
</evidence>
<evidence type="ECO:0000256" key="4">
    <source>
        <dbReference type="ARBA" id="ARBA00015492"/>
    </source>
</evidence>
<evidence type="ECO:0000256" key="3">
    <source>
        <dbReference type="ARBA" id="ARBA00012584"/>
    </source>
</evidence>
<dbReference type="PROSITE" id="PS51163">
    <property type="entry name" value="YRDC"/>
    <property type="match status" value="1"/>
</dbReference>
<keyword evidence="10 13" id="KW-0067">ATP-binding</keyword>
<dbReference type="InterPro" id="IPR038385">
    <property type="entry name" value="Sua5/YwlC_C"/>
</dbReference>
<dbReference type="InterPro" id="IPR006070">
    <property type="entry name" value="Sua5-like_dom"/>
</dbReference>
<comment type="subcellular location">
    <subcellularLocation>
        <location evidence="1 13">Cytoplasm</location>
    </subcellularLocation>
</comment>
<dbReference type="EMBL" id="JBFSHR010000001">
    <property type="protein sequence ID" value="MEX6428340.1"/>
    <property type="molecule type" value="Genomic_DNA"/>
</dbReference>
<evidence type="ECO:0000256" key="1">
    <source>
        <dbReference type="ARBA" id="ARBA00004496"/>
    </source>
</evidence>
<reference evidence="15 16" key="1">
    <citation type="submission" date="2024-07" db="EMBL/GenBank/DDBJ databases">
        <title>Draft Genome Sequence of Ferrimicrobium acidiphilum Strain YE2023, Isolated from a Pulp of Bioleach Reactor.</title>
        <authorList>
            <person name="Elkina Y.A."/>
            <person name="Bulaeva A.G."/>
            <person name="Beletsky A.V."/>
            <person name="Mardanov A.V."/>
        </authorList>
    </citation>
    <scope>NUCLEOTIDE SEQUENCE [LARGE SCALE GENOMIC DNA]</scope>
    <source>
        <strain evidence="15 16">YE2023</strain>
    </source>
</reference>
<dbReference type="Pfam" id="PF01300">
    <property type="entry name" value="Sua5_yciO_yrdC"/>
    <property type="match status" value="1"/>
</dbReference>
<dbReference type="InterPro" id="IPR010923">
    <property type="entry name" value="T(6)A37_SUA5"/>
</dbReference>
<proteinExistence type="inferred from homology"/>
<keyword evidence="16" id="KW-1185">Reference proteome</keyword>
<keyword evidence="6 13" id="KW-0808">Transferase</keyword>
<dbReference type="PANTHER" id="PTHR17490:SF16">
    <property type="entry name" value="THREONYLCARBAMOYL-AMP SYNTHASE"/>
    <property type="match status" value="1"/>
</dbReference>
<dbReference type="InterPro" id="IPR017945">
    <property type="entry name" value="DHBP_synth_RibB-like_a/b_dom"/>
</dbReference>
<evidence type="ECO:0000256" key="11">
    <source>
        <dbReference type="ARBA" id="ARBA00029774"/>
    </source>
</evidence>
<dbReference type="EC" id="2.7.7.87" evidence="3 13"/>
<feature type="domain" description="YrdC-like" evidence="14">
    <location>
        <begin position="12"/>
        <end position="198"/>
    </location>
</feature>
<dbReference type="Proteomes" id="UP001560267">
    <property type="component" value="Unassembled WGS sequence"/>
</dbReference>
<comment type="function">
    <text evidence="13">Required for the formation of a threonylcarbamoyl group on adenosine at position 37 (t(6)A37) in tRNAs that read codons beginning with adenine.</text>
</comment>
<evidence type="ECO:0000256" key="10">
    <source>
        <dbReference type="ARBA" id="ARBA00022840"/>
    </source>
</evidence>
<dbReference type="RefSeq" id="WP_369084054.1">
    <property type="nucleotide sequence ID" value="NZ_JBFSHR010000001.1"/>
</dbReference>
<protein>
    <recommendedName>
        <fullName evidence="4 13">Threonylcarbamoyl-AMP synthase</fullName>
        <shortName evidence="13">TC-AMP synthase</shortName>
        <ecNumber evidence="3 13">2.7.7.87</ecNumber>
    </recommendedName>
    <alternativeName>
        <fullName evidence="11 13">L-threonylcarbamoyladenylate synthase</fullName>
    </alternativeName>
</protein>
<keyword evidence="9 13" id="KW-0547">Nucleotide-binding</keyword>
<organism evidence="15 16">
    <name type="scientific">Ferrimicrobium acidiphilum</name>
    <dbReference type="NCBI Taxonomy" id="121039"/>
    <lineage>
        <taxon>Bacteria</taxon>
        <taxon>Bacillati</taxon>
        <taxon>Actinomycetota</taxon>
        <taxon>Acidimicrobiia</taxon>
        <taxon>Acidimicrobiales</taxon>
        <taxon>Acidimicrobiaceae</taxon>
        <taxon>Ferrimicrobium</taxon>
    </lineage>
</organism>
<evidence type="ECO:0000256" key="12">
    <source>
        <dbReference type="ARBA" id="ARBA00048366"/>
    </source>
</evidence>
<evidence type="ECO:0000256" key="9">
    <source>
        <dbReference type="ARBA" id="ARBA00022741"/>
    </source>
</evidence>
<evidence type="ECO:0000256" key="5">
    <source>
        <dbReference type="ARBA" id="ARBA00022490"/>
    </source>
</evidence>
<comment type="caution">
    <text evidence="15">The sequence shown here is derived from an EMBL/GenBank/DDBJ whole genome shotgun (WGS) entry which is preliminary data.</text>
</comment>
<dbReference type="SUPFAM" id="SSF55821">
    <property type="entry name" value="YrdC/RibB"/>
    <property type="match status" value="1"/>
</dbReference>
<evidence type="ECO:0000313" key="16">
    <source>
        <dbReference type="Proteomes" id="UP001560267"/>
    </source>
</evidence>
<gene>
    <name evidence="15" type="ORF">AB6A68_00575</name>
</gene>
<dbReference type="Pfam" id="PF03481">
    <property type="entry name" value="Sua5_C"/>
    <property type="match status" value="1"/>
</dbReference>
<comment type="similarity">
    <text evidence="2 13">Belongs to the SUA5 family.</text>
</comment>
<evidence type="ECO:0000313" key="15">
    <source>
        <dbReference type="EMBL" id="MEX6428340.1"/>
    </source>
</evidence>
<evidence type="ECO:0000259" key="14">
    <source>
        <dbReference type="PROSITE" id="PS51163"/>
    </source>
</evidence>
<evidence type="ECO:0000256" key="8">
    <source>
        <dbReference type="ARBA" id="ARBA00022695"/>
    </source>
</evidence>
<evidence type="ECO:0000256" key="2">
    <source>
        <dbReference type="ARBA" id="ARBA00007663"/>
    </source>
</evidence>
<name>A0ABV3XYK0_9ACTN</name>
<keyword evidence="8 13" id="KW-0548">Nucleotidyltransferase</keyword>
<dbReference type="PIRSF" id="PIRSF004930">
    <property type="entry name" value="Tln_factor_SUA5"/>
    <property type="match status" value="1"/>
</dbReference>
<comment type="catalytic activity">
    <reaction evidence="12 13">
        <text>L-threonine + hydrogencarbonate + ATP = L-threonylcarbamoyladenylate + diphosphate + H2O</text>
        <dbReference type="Rhea" id="RHEA:36407"/>
        <dbReference type="ChEBI" id="CHEBI:15377"/>
        <dbReference type="ChEBI" id="CHEBI:17544"/>
        <dbReference type="ChEBI" id="CHEBI:30616"/>
        <dbReference type="ChEBI" id="CHEBI:33019"/>
        <dbReference type="ChEBI" id="CHEBI:57926"/>
        <dbReference type="ChEBI" id="CHEBI:73682"/>
        <dbReference type="EC" id="2.7.7.87"/>
    </reaction>
</comment>